<comment type="caution">
    <text evidence="2">The sequence shown here is derived from an EMBL/GenBank/DDBJ whole genome shotgun (WGS) entry which is preliminary data.</text>
</comment>
<organism evidence="2 3">
    <name type="scientific">Granulicella mallensis</name>
    <dbReference type="NCBI Taxonomy" id="940614"/>
    <lineage>
        <taxon>Bacteria</taxon>
        <taxon>Pseudomonadati</taxon>
        <taxon>Acidobacteriota</taxon>
        <taxon>Terriglobia</taxon>
        <taxon>Terriglobales</taxon>
        <taxon>Acidobacteriaceae</taxon>
        <taxon>Granulicella</taxon>
    </lineage>
</organism>
<keyword evidence="1" id="KW-1133">Transmembrane helix</keyword>
<feature type="transmembrane region" description="Helical" evidence="1">
    <location>
        <begin position="74"/>
        <end position="97"/>
    </location>
</feature>
<evidence type="ECO:0000313" key="2">
    <source>
        <dbReference type="EMBL" id="MBB5063913.1"/>
    </source>
</evidence>
<gene>
    <name evidence="2" type="ORF">HDF15_002261</name>
</gene>
<dbReference type="Proteomes" id="UP000584867">
    <property type="component" value="Unassembled WGS sequence"/>
</dbReference>
<feature type="transmembrane region" description="Helical" evidence="1">
    <location>
        <begin position="163"/>
        <end position="193"/>
    </location>
</feature>
<proteinExistence type="predicted"/>
<protein>
    <submittedName>
        <fullName evidence="2">Uncharacterized protein</fullName>
    </submittedName>
</protein>
<accession>A0A7W7ZQE5</accession>
<reference evidence="2 3" key="1">
    <citation type="submission" date="2020-08" db="EMBL/GenBank/DDBJ databases">
        <title>Genomic Encyclopedia of Type Strains, Phase IV (KMG-V): Genome sequencing to study the core and pangenomes of soil and plant-associated prokaryotes.</title>
        <authorList>
            <person name="Whitman W."/>
        </authorList>
    </citation>
    <scope>NUCLEOTIDE SEQUENCE [LARGE SCALE GENOMIC DNA]</scope>
    <source>
        <strain evidence="2 3">X5P3</strain>
    </source>
</reference>
<dbReference type="AlphaFoldDB" id="A0A7W7ZQE5"/>
<evidence type="ECO:0000313" key="3">
    <source>
        <dbReference type="Proteomes" id="UP000584867"/>
    </source>
</evidence>
<evidence type="ECO:0000256" key="1">
    <source>
        <dbReference type="SAM" id="Phobius"/>
    </source>
</evidence>
<feature type="transmembrane region" description="Helical" evidence="1">
    <location>
        <begin position="326"/>
        <end position="347"/>
    </location>
</feature>
<keyword evidence="1" id="KW-0472">Membrane</keyword>
<dbReference type="EMBL" id="JACHIO010000008">
    <property type="protein sequence ID" value="MBB5063913.1"/>
    <property type="molecule type" value="Genomic_DNA"/>
</dbReference>
<keyword evidence="1" id="KW-0812">Transmembrane</keyword>
<sequence>MNIDSAFAIVLALFAPLIVLIVFGRIRVLRKRAALGLAGDVPPKPFDPAPEATPGIFLRRFPLPQRTYLRQQAALARIGGSLLAWIFFIFLSASLLPSSVDRSGIDLTLSQRVWYSYLHNFLSVTMVAAFFAFLTGAIAVAPLKVPKQADFFRTRPLSLSFLFWSRVGLALASLLSGIIFALLVSFLLLLAVYGPVWRHLMDIATHVPPGSASGSHPVRMVFLGNTSSLQAWHLIRLLQSSLPRLMLSLLTTATLIFSALLALYLQPWGKGKKTSAPGNIKPSTIFLILIVGASEGILGGYLAHAGHRFSAWFRFLYMDAGPPPPYAVFLIPIVLSAAFLWLAGYFYRRLEI</sequence>
<name>A0A7W7ZQE5_9BACT</name>
<feature type="transmembrane region" description="Helical" evidence="1">
    <location>
        <begin position="245"/>
        <end position="265"/>
    </location>
</feature>
<feature type="transmembrane region" description="Helical" evidence="1">
    <location>
        <begin position="6"/>
        <end position="23"/>
    </location>
</feature>
<feature type="transmembrane region" description="Helical" evidence="1">
    <location>
        <begin position="285"/>
        <end position="306"/>
    </location>
</feature>
<dbReference type="RefSeq" id="WP_184255435.1">
    <property type="nucleotide sequence ID" value="NZ_JACHIO010000008.1"/>
</dbReference>
<feature type="transmembrane region" description="Helical" evidence="1">
    <location>
        <begin position="117"/>
        <end position="143"/>
    </location>
</feature>